<protein>
    <recommendedName>
        <fullName evidence="1">TonB C-terminal domain-containing protein</fullName>
    </recommendedName>
</protein>
<accession>A0A3G6YJV2</accession>
<dbReference type="Pfam" id="PF03544">
    <property type="entry name" value="TonB_C"/>
    <property type="match status" value="1"/>
</dbReference>
<dbReference type="GO" id="GO:0055085">
    <property type="term" value="P:transmembrane transport"/>
    <property type="evidence" value="ECO:0007669"/>
    <property type="project" value="InterPro"/>
</dbReference>
<dbReference type="EMBL" id="CP033540">
    <property type="protein sequence ID" value="AZC00611.1"/>
    <property type="molecule type" value="Genomic_DNA"/>
</dbReference>
<reference evidence="2 3" key="2">
    <citation type="submission" date="2018-12" db="EMBL/GenBank/DDBJ databases">
        <title>Molecular Epidemiology of Emerging Carbapenem-Resistance in Acinetobacter nosocomialis and Acinetobacter pittii in Taiwan, 2010-2014.</title>
        <authorList>
            <person name="Huang W.-C."/>
            <person name="Wang H.-Y."/>
            <person name="Lai J.-F."/>
            <person name="Lauderdale T.-L."/>
            <person name="Sytwu H.-K."/>
        </authorList>
    </citation>
    <scope>NUCLEOTIDE SEQUENCE [LARGE SCALE GENOMIC DNA]</scope>
    <source>
        <strain evidence="2 3">2014S06-099</strain>
    </source>
</reference>
<dbReference type="Proteomes" id="UP000254410">
    <property type="component" value="Chromosome"/>
</dbReference>
<evidence type="ECO:0000313" key="3">
    <source>
        <dbReference type="Proteomes" id="UP000254410"/>
    </source>
</evidence>
<organism evidence="2 3">
    <name type="scientific">Acinetobacter pittii</name>
    <name type="common">Acinetobacter genomosp. 3</name>
    <dbReference type="NCBI Taxonomy" id="48296"/>
    <lineage>
        <taxon>Bacteria</taxon>
        <taxon>Pseudomonadati</taxon>
        <taxon>Pseudomonadota</taxon>
        <taxon>Gammaproteobacteria</taxon>
        <taxon>Moraxellales</taxon>
        <taxon>Moraxellaceae</taxon>
        <taxon>Acinetobacter</taxon>
        <taxon>Acinetobacter calcoaceticus/baumannii complex</taxon>
    </lineage>
</organism>
<reference evidence="2 3" key="1">
    <citation type="submission" date="2018-11" db="EMBL/GenBank/DDBJ databases">
        <authorList>
            <person name="Kuo S.-C."/>
            <person name="Chen F.-J."/>
            <person name="Liao Y.-C."/>
        </authorList>
    </citation>
    <scope>NUCLEOTIDE SEQUENCE [LARGE SCALE GENOMIC DNA]</scope>
    <source>
        <strain evidence="2 3">2014S06-099</strain>
    </source>
</reference>
<feature type="domain" description="TonB C-terminal" evidence="1">
    <location>
        <begin position="1"/>
        <end position="58"/>
    </location>
</feature>
<dbReference type="SUPFAM" id="SSF74653">
    <property type="entry name" value="TolA/TonB C-terminal domain"/>
    <property type="match status" value="1"/>
</dbReference>
<evidence type="ECO:0000313" key="2">
    <source>
        <dbReference type="EMBL" id="AZC00611.1"/>
    </source>
</evidence>
<evidence type="ECO:0000259" key="1">
    <source>
        <dbReference type="PROSITE" id="PS52015"/>
    </source>
</evidence>
<gene>
    <name evidence="2" type="ORF">DKE52_010470</name>
</gene>
<proteinExistence type="predicted"/>
<dbReference type="AlphaFoldDB" id="A0A3G6YJV2"/>
<sequence length="58" mass="6338">MSGAELAGRNRLVLLEVKADEWGVITEVVLTRSSGLAELDEKSINAVKLAKLKPYKIN</sequence>
<dbReference type="PROSITE" id="PS52015">
    <property type="entry name" value="TONB_CTD"/>
    <property type="match status" value="1"/>
</dbReference>
<name>A0A3G6YJV2_ACIPI</name>
<dbReference type="InterPro" id="IPR037682">
    <property type="entry name" value="TonB_C"/>
</dbReference>
<dbReference type="Gene3D" id="3.30.1150.10">
    <property type="match status" value="1"/>
</dbReference>